<dbReference type="Proteomes" id="UP000095003">
    <property type="component" value="Unassembled WGS sequence"/>
</dbReference>
<evidence type="ECO:0000256" key="4">
    <source>
        <dbReference type="ARBA" id="ARBA00023139"/>
    </source>
</evidence>
<sequence length="556" mass="62290">MRKKIVAVLLTGTLIMSMIGCGASNNSEQNQNKSDGETKTQQSYVRDEDDDGFKPLKEKVTINIGKSENSSDSYENGDTSGDNYVLRWFEEQLNIDYEYAWTAVGADAYNQKSALVISTGDLPDVMTVTEPQMRQLVKAGLVADLTDAYNTYASEQLREAYATTNGIALDSATFDGKLMAMPNINPGADGIPLLYVRGDWMEELGIEDPKTLDDICNIVKLFQEKKGSLGLVASKSIVSVGNNMYGLDALFALYNSYPEMWVTDDNGNVMYGSIKPETKTALENIAKLVADGIIDRDFAVKDSDQCNELVTSGKGGIFFGSWWNLQWPLSDMWKTDDSVKWNIYAVPLDDNGIYNVHMMNPSTTYLVVRKDYQNLEAVIKTLNMQRRVDSGDLEITKPKEDSYSSWTMFPFAVLMTTYDDKEKIAIGVNSVIDGEASYDDLTKGLQSMYDSWEYVQENGVQQAAQQTQANGYCWYRGADAIVQAEDHMNRVYASTYAKAETMDKKWATLEKLEDETFLQIILGEKPIDEFDKFVEQWKSLGGDEITAELQEMVSSK</sequence>
<reference evidence="8 9" key="1">
    <citation type="submission" date="2016-07" db="EMBL/GenBank/DDBJ databases">
        <title>Characterization of isolates of Eisenbergiella tayi derived from blood cultures, using whole genome sequencing.</title>
        <authorList>
            <person name="Burdz T."/>
            <person name="Wiebe D."/>
            <person name="Huynh C."/>
            <person name="Bernard K."/>
        </authorList>
    </citation>
    <scope>NUCLEOTIDE SEQUENCE [LARGE SCALE GENOMIC DNA]</scope>
    <source>
        <strain evidence="8 9">NML 120489</strain>
    </source>
</reference>
<comment type="caution">
    <text evidence="8">The sequence shown here is derived from an EMBL/GenBank/DDBJ whole genome shotgun (WGS) entry which is preliminary data.</text>
</comment>
<gene>
    <name evidence="8" type="primary">lipO_24</name>
    <name evidence="8" type="ORF">BEH84_02059</name>
</gene>
<keyword evidence="1" id="KW-1003">Cell membrane</keyword>
<feature type="signal peptide" evidence="7">
    <location>
        <begin position="1"/>
        <end position="23"/>
    </location>
</feature>
<organism evidence="8 9">
    <name type="scientific">Eisenbergiella tayi</name>
    <dbReference type="NCBI Taxonomy" id="1432052"/>
    <lineage>
        <taxon>Bacteria</taxon>
        <taxon>Bacillati</taxon>
        <taxon>Bacillota</taxon>
        <taxon>Clostridia</taxon>
        <taxon>Lachnospirales</taxon>
        <taxon>Lachnospiraceae</taxon>
        <taxon>Eisenbergiella</taxon>
    </lineage>
</organism>
<evidence type="ECO:0000256" key="6">
    <source>
        <dbReference type="SAM" id="MobiDB-lite"/>
    </source>
</evidence>
<accession>A0A1E3ARX2</accession>
<dbReference type="Gene3D" id="3.40.190.10">
    <property type="entry name" value="Periplasmic binding protein-like II"/>
    <property type="match status" value="3"/>
</dbReference>
<dbReference type="RefSeq" id="WP_069156745.1">
    <property type="nucleotide sequence ID" value="NZ_JBKXXQ010000051.1"/>
</dbReference>
<keyword evidence="4" id="KW-0564">Palmitate</keyword>
<evidence type="ECO:0000313" key="8">
    <source>
        <dbReference type="EMBL" id="ODM11450.1"/>
    </source>
</evidence>
<evidence type="ECO:0000256" key="1">
    <source>
        <dbReference type="ARBA" id="ARBA00022475"/>
    </source>
</evidence>
<dbReference type="PROSITE" id="PS51257">
    <property type="entry name" value="PROKAR_LIPOPROTEIN"/>
    <property type="match status" value="1"/>
</dbReference>
<feature type="chain" id="PRO_5009123165" evidence="7">
    <location>
        <begin position="24"/>
        <end position="556"/>
    </location>
</feature>
<evidence type="ECO:0000256" key="2">
    <source>
        <dbReference type="ARBA" id="ARBA00022729"/>
    </source>
</evidence>
<dbReference type="PANTHER" id="PTHR43649:SF33">
    <property type="entry name" value="POLYGALACTURONAN_RHAMNOGALACTURONAN-BINDING PROTEIN YTCQ"/>
    <property type="match status" value="1"/>
</dbReference>
<keyword evidence="5 8" id="KW-0449">Lipoprotein</keyword>
<feature type="region of interest" description="Disordered" evidence="6">
    <location>
        <begin position="25"/>
        <end position="52"/>
    </location>
</feature>
<name>A0A1E3ARX2_9FIRM</name>
<dbReference type="PANTHER" id="PTHR43649">
    <property type="entry name" value="ARABINOSE-BINDING PROTEIN-RELATED"/>
    <property type="match status" value="1"/>
</dbReference>
<dbReference type="SUPFAM" id="SSF53850">
    <property type="entry name" value="Periplasmic binding protein-like II"/>
    <property type="match status" value="1"/>
</dbReference>
<protein>
    <submittedName>
        <fullName evidence="8">Lipoprotein LipO</fullName>
    </submittedName>
</protein>
<dbReference type="Pfam" id="PF01547">
    <property type="entry name" value="SBP_bac_1"/>
    <property type="match status" value="1"/>
</dbReference>
<dbReference type="EMBL" id="MCGI01000002">
    <property type="protein sequence ID" value="ODM11450.1"/>
    <property type="molecule type" value="Genomic_DNA"/>
</dbReference>
<evidence type="ECO:0000256" key="5">
    <source>
        <dbReference type="ARBA" id="ARBA00023288"/>
    </source>
</evidence>
<keyword evidence="3" id="KW-0472">Membrane</keyword>
<dbReference type="InterPro" id="IPR050490">
    <property type="entry name" value="Bact_solute-bd_prot1"/>
</dbReference>
<dbReference type="AlphaFoldDB" id="A0A1E3ARX2"/>
<evidence type="ECO:0000313" key="9">
    <source>
        <dbReference type="Proteomes" id="UP000095003"/>
    </source>
</evidence>
<dbReference type="InterPro" id="IPR006059">
    <property type="entry name" value="SBP"/>
</dbReference>
<proteinExistence type="predicted"/>
<dbReference type="PATRIC" id="fig|1432052.3.peg.2267"/>
<evidence type="ECO:0000256" key="3">
    <source>
        <dbReference type="ARBA" id="ARBA00023136"/>
    </source>
</evidence>
<dbReference type="GeneID" id="93305037"/>
<evidence type="ECO:0000256" key="7">
    <source>
        <dbReference type="SAM" id="SignalP"/>
    </source>
</evidence>
<feature type="compositionally biased region" description="Polar residues" evidence="6">
    <location>
        <begin position="25"/>
        <end position="44"/>
    </location>
</feature>
<keyword evidence="2 7" id="KW-0732">Signal</keyword>